<dbReference type="Gene3D" id="1.10.238.10">
    <property type="entry name" value="EF-hand"/>
    <property type="match status" value="1"/>
</dbReference>
<sequence length="80" mass="8377">MENTMKKTLLTAAIMTTATLAIAEDALEFSAVDADSNGLISMEEAAVNEALLDSFSALDLDVDGNLTEDEFAAFTVASAE</sequence>
<dbReference type="HOGENOM" id="CLU_196075_0_0_6"/>
<feature type="chain" id="PRO_5002665218" description="EF-hand domain-containing protein" evidence="1">
    <location>
        <begin position="24"/>
        <end position="80"/>
    </location>
</feature>
<feature type="signal peptide" evidence="1">
    <location>
        <begin position="1"/>
        <end position="23"/>
    </location>
</feature>
<feature type="domain" description="EF-hand" evidence="2">
    <location>
        <begin position="29"/>
        <end position="44"/>
    </location>
</feature>
<keyword evidence="1" id="KW-0732">Signal</keyword>
<dbReference type="InterPro" id="IPR011992">
    <property type="entry name" value="EF-hand-dom_pair"/>
</dbReference>
<dbReference type="Pfam" id="PF13202">
    <property type="entry name" value="EF-hand_5"/>
    <property type="match status" value="2"/>
</dbReference>
<dbReference type="GO" id="GO:0005509">
    <property type="term" value="F:calcium ion binding"/>
    <property type="evidence" value="ECO:0007669"/>
    <property type="project" value="InterPro"/>
</dbReference>
<dbReference type="SUPFAM" id="SSF47473">
    <property type="entry name" value="EF-hand"/>
    <property type="match status" value="1"/>
</dbReference>
<keyword evidence="4" id="KW-1185">Reference proteome</keyword>
<evidence type="ECO:0000259" key="2">
    <source>
        <dbReference type="Pfam" id="PF13202"/>
    </source>
</evidence>
<protein>
    <recommendedName>
        <fullName evidence="2">EF-hand domain-containing protein</fullName>
    </recommendedName>
</protein>
<feature type="domain" description="EF-hand" evidence="2">
    <location>
        <begin position="53"/>
        <end position="74"/>
    </location>
</feature>
<accession>A4BIZ4</accession>
<reference evidence="3 4" key="1">
    <citation type="submission" date="2006-02" db="EMBL/GenBank/DDBJ databases">
        <authorList>
            <person name="Pinhassi J."/>
            <person name="Pedros-Alio C."/>
            <person name="Ferriera S."/>
            <person name="Johnson J."/>
            <person name="Kravitz S."/>
            <person name="Halpern A."/>
            <person name="Remington K."/>
            <person name="Beeson K."/>
            <person name="Tran B."/>
            <person name="Rogers Y.-H."/>
            <person name="Friedman R."/>
            <person name="Venter J.C."/>
        </authorList>
    </citation>
    <scope>NUCLEOTIDE SEQUENCE [LARGE SCALE GENOMIC DNA]</scope>
    <source>
        <strain evidence="3 4">MED297</strain>
    </source>
</reference>
<dbReference type="EMBL" id="AAOE01000029">
    <property type="protein sequence ID" value="EAR07927.1"/>
    <property type="molecule type" value="Genomic_DNA"/>
</dbReference>
<evidence type="ECO:0000313" key="3">
    <source>
        <dbReference type="EMBL" id="EAR07927.1"/>
    </source>
</evidence>
<dbReference type="Proteomes" id="UP000005953">
    <property type="component" value="Unassembled WGS sequence"/>
</dbReference>
<evidence type="ECO:0000256" key="1">
    <source>
        <dbReference type="SAM" id="SignalP"/>
    </source>
</evidence>
<name>A4BIZ4_9GAMM</name>
<evidence type="ECO:0000313" key="4">
    <source>
        <dbReference type="Proteomes" id="UP000005953"/>
    </source>
</evidence>
<comment type="caution">
    <text evidence="3">The sequence shown here is derived from an EMBL/GenBank/DDBJ whole genome shotgun (WGS) entry which is preliminary data.</text>
</comment>
<dbReference type="AlphaFoldDB" id="A4BIZ4"/>
<dbReference type="STRING" id="314283.MED297_15395"/>
<proteinExistence type="predicted"/>
<gene>
    <name evidence="3" type="ORF">MED297_15395</name>
</gene>
<dbReference type="InterPro" id="IPR002048">
    <property type="entry name" value="EF_hand_dom"/>
</dbReference>
<organism evidence="3 4">
    <name type="scientific">Reinekea blandensis MED297</name>
    <dbReference type="NCBI Taxonomy" id="314283"/>
    <lineage>
        <taxon>Bacteria</taxon>
        <taxon>Pseudomonadati</taxon>
        <taxon>Pseudomonadota</taxon>
        <taxon>Gammaproteobacteria</taxon>
        <taxon>Oceanospirillales</taxon>
        <taxon>Saccharospirillaceae</taxon>
        <taxon>Reinekea</taxon>
    </lineage>
</organism>